<feature type="binding site" evidence="7">
    <location>
        <position position="52"/>
    </location>
    <ligand>
        <name>NAD(+)</name>
        <dbReference type="ChEBI" id="CHEBI:57540"/>
    </ligand>
</feature>
<dbReference type="CDD" id="cd05292">
    <property type="entry name" value="LDH_2"/>
    <property type="match status" value="1"/>
</dbReference>
<dbReference type="SUPFAM" id="SSF56327">
    <property type="entry name" value="LDH C-terminal domain-like"/>
    <property type="match status" value="1"/>
</dbReference>
<comment type="subunit">
    <text evidence="7">Homotetramer.</text>
</comment>
<evidence type="ECO:0000256" key="4">
    <source>
        <dbReference type="ARBA" id="ARBA00023002"/>
    </source>
</evidence>
<feature type="binding site" evidence="7">
    <location>
        <position position="165"/>
    </location>
    <ligand>
        <name>beta-D-fructose 1,6-bisphosphate</name>
        <dbReference type="ChEBI" id="CHEBI:32966"/>
        <note>allosteric activator</note>
    </ligand>
</feature>
<dbReference type="GO" id="GO:0006089">
    <property type="term" value="P:lactate metabolic process"/>
    <property type="evidence" value="ECO:0007669"/>
    <property type="project" value="TreeGrafter"/>
</dbReference>
<name>A0A0L6W0D5_9FIRM</name>
<evidence type="ECO:0000256" key="5">
    <source>
        <dbReference type="ARBA" id="ARBA00023027"/>
    </source>
</evidence>
<keyword evidence="5 7" id="KW-0520">NAD</keyword>
<feature type="binding site" evidence="7">
    <location>
        <position position="180"/>
    </location>
    <ligand>
        <name>beta-D-fructose 1,6-bisphosphate</name>
        <dbReference type="ChEBI" id="CHEBI:32966"/>
        <note>allosteric activator</note>
    </ligand>
</feature>
<dbReference type="GO" id="GO:0005737">
    <property type="term" value="C:cytoplasm"/>
    <property type="evidence" value="ECO:0007669"/>
    <property type="project" value="UniProtKB-SubCell"/>
</dbReference>
<feature type="binding site" evidence="7">
    <location>
        <begin position="132"/>
        <end position="135"/>
    </location>
    <ligand>
        <name>substrate</name>
    </ligand>
</feature>
<dbReference type="InterPro" id="IPR036291">
    <property type="entry name" value="NAD(P)-bd_dom_sf"/>
</dbReference>
<feature type="binding site" evidence="7 9">
    <location>
        <begin position="130"/>
        <end position="132"/>
    </location>
    <ligand>
        <name>NAD(+)</name>
        <dbReference type="ChEBI" id="CHEBI:57540"/>
    </ligand>
</feature>
<dbReference type="FunFam" id="3.40.50.720:FF:000018">
    <property type="entry name" value="Malate dehydrogenase"/>
    <property type="match status" value="1"/>
</dbReference>
<dbReference type="PIRSF" id="PIRSF000102">
    <property type="entry name" value="Lac_mal_DH"/>
    <property type="match status" value="1"/>
</dbReference>
<sequence length="334" mass="36139">MLRSVKIVKKEGKELVKVTIVGTGFVGSTTAFALLIKGLASEIVLIDKDHRKAEGEAMDLRHGTSLAFPVNVYAGDYEQAAGSDIVIITAGVNQKPGETRIDLVNRNAEIFKKIIPKVAQYCAGAVLLVVANPVDILTYITVKLSGFPPSKVIGSGTLLDSSRFRQALSAHCGVDARNVHAYIIGEHGDTEVPLWSLTNIGGVSIEEFCLLSDKGCTRPEKKKIFDEVKNAGYDIISRKEATYYGIGLALTRIIEAVVRDENSILTVSSLLQGQYGVYDVCLSLPSVVNRNGISRVLELPLDIEERQAFRESAAAMKEVLAKVNLGEAVVSSYK</sequence>
<feature type="binding site" evidence="7">
    <location>
        <begin position="160"/>
        <end position="163"/>
    </location>
    <ligand>
        <name>substrate</name>
    </ligand>
</feature>
<accession>A0A0L6W0D5</accession>
<feature type="binding site" evidence="7">
    <location>
        <position position="100"/>
    </location>
    <ligand>
        <name>substrate</name>
    </ligand>
</feature>
<comment type="caution">
    <text evidence="12">The sequence shown here is derived from an EMBL/GenBank/DDBJ whole genome shotgun (WGS) entry which is preliminary data.</text>
</comment>
<dbReference type="Gene3D" id="3.90.110.10">
    <property type="entry name" value="Lactate dehydrogenase/glycoside hydrolase, family 4, C-terminal"/>
    <property type="match status" value="1"/>
</dbReference>
<feature type="binding site" evidence="7 9">
    <location>
        <position position="47"/>
    </location>
    <ligand>
        <name>NAD(+)</name>
        <dbReference type="ChEBI" id="CHEBI:57540"/>
    </ligand>
</feature>
<feature type="binding site" evidence="7">
    <location>
        <position position="26"/>
    </location>
    <ligand>
        <name>NAD(+)</name>
        <dbReference type="ChEBI" id="CHEBI:57540"/>
    </ligand>
</feature>
<proteinExistence type="inferred from homology"/>
<keyword evidence="7" id="KW-0963">Cytoplasm</keyword>
<dbReference type="Proteomes" id="UP000037175">
    <property type="component" value="Unassembled WGS sequence"/>
</dbReference>
<keyword evidence="4 7" id="KW-0560">Oxidoreductase</keyword>
<feature type="binding site" evidence="7">
    <location>
        <position position="94"/>
    </location>
    <ligand>
        <name>substrate</name>
    </ligand>
</feature>
<comment type="activity regulation">
    <text evidence="7">Allosterically activated by fructose 1,6-bisphosphate (FBP).</text>
</comment>
<dbReference type="NCBIfam" id="TIGR01771">
    <property type="entry name" value="L-LDH-NAD"/>
    <property type="match status" value="1"/>
</dbReference>
<dbReference type="InterPro" id="IPR018177">
    <property type="entry name" value="L-lactate_DH_AS"/>
</dbReference>
<dbReference type="Pfam" id="PF02866">
    <property type="entry name" value="Ldh_1_C"/>
    <property type="match status" value="1"/>
</dbReference>
<dbReference type="GO" id="GO:0006096">
    <property type="term" value="P:glycolytic process"/>
    <property type="evidence" value="ECO:0007669"/>
    <property type="project" value="UniProtKB-UniRule"/>
</dbReference>
<evidence type="ECO:0000256" key="2">
    <source>
        <dbReference type="ARBA" id="ARBA00006054"/>
    </source>
</evidence>
<dbReference type="InterPro" id="IPR011304">
    <property type="entry name" value="L-lactate_DH"/>
</dbReference>
<comment type="similarity">
    <text evidence="2 7">Belongs to the LDH/MDH superfamily. LDH family.</text>
</comment>
<comment type="pathway">
    <text evidence="1 7">Fermentation; pyruvate fermentation to lactate; (S)-lactate from pyruvate: step 1/1.</text>
</comment>
<evidence type="ECO:0000256" key="6">
    <source>
        <dbReference type="ARBA" id="ARBA00049258"/>
    </source>
</evidence>
<feature type="binding site" evidence="7">
    <location>
        <position position="242"/>
    </location>
    <ligand>
        <name>substrate</name>
    </ligand>
</feature>
<keyword evidence="7" id="KW-0597">Phosphoprotein</keyword>
<dbReference type="UniPathway" id="UPA00554">
    <property type="reaction ID" value="UER00611"/>
</dbReference>
<protein>
    <recommendedName>
        <fullName evidence="3 7">L-lactate dehydrogenase</fullName>
        <shortName evidence="7">L-LDH</shortName>
        <ecNumber evidence="3 7">1.1.1.27</ecNumber>
    </recommendedName>
</protein>
<comment type="catalytic activity">
    <reaction evidence="6 7">
        <text>(S)-lactate + NAD(+) = pyruvate + NADH + H(+)</text>
        <dbReference type="Rhea" id="RHEA:23444"/>
        <dbReference type="ChEBI" id="CHEBI:15361"/>
        <dbReference type="ChEBI" id="CHEBI:15378"/>
        <dbReference type="ChEBI" id="CHEBI:16651"/>
        <dbReference type="ChEBI" id="CHEBI:57540"/>
        <dbReference type="ChEBI" id="CHEBI:57945"/>
        <dbReference type="EC" id="1.1.1.27"/>
    </reaction>
</comment>
<dbReference type="SUPFAM" id="SSF51735">
    <property type="entry name" value="NAD(P)-binding Rossmann-fold domains"/>
    <property type="match status" value="1"/>
</dbReference>
<reference evidence="13" key="1">
    <citation type="submission" date="2015-07" db="EMBL/GenBank/DDBJ databases">
        <title>Complete Genome of Thermincola ferriacetica strain Z-0001T.</title>
        <authorList>
            <person name="Lusk B."/>
            <person name="Badalamenti J.P."/>
            <person name="Parameswaran P."/>
            <person name="Bond D.R."/>
            <person name="Torres C.I."/>
        </authorList>
    </citation>
    <scope>NUCLEOTIDE SEQUENCE [LARGE SCALE GENOMIC DNA]</scope>
    <source>
        <strain evidence="13">Z-0001</strain>
    </source>
</reference>
<comment type="subcellular location">
    <subcellularLocation>
        <location evidence="7">Cytoplasm</location>
    </subcellularLocation>
</comment>
<evidence type="ECO:0000259" key="10">
    <source>
        <dbReference type="Pfam" id="PF00056"/>
    </source>
</evidence>
<gene>
    <name evidence="7" type="primary">ldh</name>
    <name evidence="12" type="ORF">Tfer_2345</name>
</gene>
<dbReference type="AlphaFoldDB" id="A0A0L6W0D5"/>
<dbReference type="InterPro" id="IPR001557">
    <property type="entry name" value="L-lactate/malate_DH"/>
</dbReference>
<feature type="active site" description="Proton acceptor" evidence="7 8">
    <location>
        <position position="187"/>
    </location>
</feature>
<dbReference type="InterPro" id="IPR001236">
    <property type="entry name" value="Lactate/malate_DH_N"/>
</dbReference>
<evidence type="ECO:0000256" key="7">
    <source>
        <dbReference type="HAMAP-Rule" id="MF_00488"/>
    </source>
</evidence>
<dbReference type="InterPro" id="IPR022383">
    <property type="entry name" value="Lactate/malate_DH_C"/>
</dbReference>
<evidence type="ECO:0000256" key="3">
    <source>
        <dbReference type="ARBA" id="ARBA00012967"/>
    </source>
</evidence>
<feature type="binding site" evidence="9">
    <location>
        <begin position="22"/>
        <end position="27"/>
    </location>
    <ligand>
        <name>NAD(+)</name>
        <dbReference type="ChEBI" id="CHEBI:57540"/>
    </ligand>
</feature>
<feature type="modified residue" description="Phosphotyrosine" evidence="7">
    <location>
        <position position="233"/>
    </location>
</feature>
<dbReference type="PRINTS" id="PR00086">
    <property type="entry name" value="LLDHDRGNASE"/>
</dbReference>
<organism evidence="12 13">
    <name type="scientific">Thermincola ferriacetica</name>
    <dbReference type="NCBI Taxonomy" id="281456"/>
    <lineage>
        <taxon>Bacteria</taxon>
        <taxon>Bacillati</taxon>
        <taxon>Bacillota</taxon>
        <taxon>Clostridia</taxon>
        <taxon>Eubacteriales</taxon>
        <taxon>Thermincolaceae</taxon>
        <taxon>Thermincola</taxon>
    </lineage>
</organism>
<comment type="function">
    <text evidence="7">Catalyzes the conversion of lactate to pyruvate.</text>
</comment>
<evidence type="ECO:0000313" key="13">
    <source>
        <dbReference type="Proteomes" id="UP000037175"/>
    </source>
</evidence>
<dbReference type="EMBL" id="LGTE01000018">
    <property type="protein sequence ID" value="KNZ68985.1"/>
    <property type="molecule type" value="Genomic_DNA"/>
</dbReference>
<evidence type="ECO:0000259" key="11">
    <source>
        <dbReference type="Pfam" id="PF02866"/>
    </source>
</evidence>
<feature type="binding site" evidence="7">
    <location>
        <position position="77"/>
    </location>
    <ligand>
        <name>NAD(+)</name>
        <dbReference type="ChEBI" id="CHEBI:57540"/>
    </ligand>
</feature>
<keyword evidence="13" id="KW-1185">Reference proteome</keyword>
<dbReference type="RefSeq" id="WP_052218482.1">
    <property type="nucleotide sequence ID" value="NZ_LGTE01000018.1"/>
</dbReference>
<evidence type="ECO:0000313" key="12">
    <source>
        <dbReference type="EMBL" id="KNZ68985.1"/>
    </source>
</evidence>
<feature type="domain" description="Lactate/malate dehydrogenase N-terminal" evidence="10">
    <location>
        <begin position="16"/>
        <end position="154"/>
    </location>
</feature>
<dbReference type="Pfam" id="PF00056">
    <property type="entry name" value="Ldh_1_N"/>
    <property type="match status" value="1"/>
</dbReference>
<dbReference type="HAMAP" id="MF_00488">
    <property type="entry name" value="Lactate_dehydrog"/>
    <property type="match status" value="1"/>
</dbReference>
<evidence type="ECO:0000256" key="1">
    <source>
        <dbReference type="ARBA" id="ARBA00004843"/>
    </source>
</evidence>
<comment type="caution">
    <text evidence="7">Lacks conserved residue(s) required for the propagation of feature annotation.</text>
</comment>
<dbReference type="NCBIfam" id="NF000824">
    <property type="entry name" value="PRK00066.1"/>
    <property type="match status" value="1"/>
</dbReference>
<evidence type="ECO:0000256" key="8">
    <source>
        <dbReference type="PIRSR" id="PIRSR000102-1"/>
    </source>
</evidence>
<evidence type="ECO:0000256" key="9">
    <source>
        <dbReference type="PIRSR" id="PIRSR000102-3"/>
    </source>
</evidence>
<feature type="binding site" evidence="9">
    <location>
        <position position="107"/>
    </location>
    <ligand>
        <name>NAD(+)</name>
        <dbReference type="ChEBI" id="CHEBI:57540"/>
    </ligand>
</feature>
<dbReference type="PATRIC" id="fig|281456.6.peg.2485"/>
<dbReference type="EC" id="1.1.1.27" evidence="3 7"/>
<feature type="binding site" evidence="7">
    <location>
        <begin position="91"/>
        <end position="92"/>
    </location>
    <ligand>
        <name>NAD(+)</name>
        <dbReference type="ChEBI" id="CHEBI:57540"/>
    </ligand>
</feature>
<dbReference type="NCBIfam" id="NF004863">
    <property type="entry name" value="PRK06223.1"/>
    <property type="match status" value="1"/>
</dbReference>
<dbReference type="PANTHER" id="PTHR43128:SF16">
    <property type="entry name" value="L-LACTATE DEHYDROGENASE"/>
    <property type="match status" value="1"/>
</dbReference>
<dbReference type="GO" id="GO:0004459">
    <property type="term" value="F:L-lactate dehydrogenase (NAD+) activity"/>
    <property type="evidence" value="ECO:0007669"/>
    <property type="project" value="UniProtKB-UniRule"/>
</dbReference>
<dbReference type="InterPro" id="IPR015955">
    <property type="entry name" value="Lactate_DH/Glyco_Ohase_4_C"/>
</dbReference>
<keyword evidence="7" id="KW-0021">Allosteric enzyme</keyword>
<dbReference type="Gene3D" id="3.40.50.720">
    <property type="entry name" value="NAD(P)-binding Rossmann-like Domain"/>
    <property type="match status" value="1"/>
</dbReference>
<feature type="domain" description="Lactate/malate dehydrogenase C-terminal" evidence="11">
    <location>
        <begin position="157"/>
        <end position="323"/>
    </location>
</feature>
<dbReference type="PANTHER" id="PTHR43128">
    <property type="entry name" value="L-2-HYDROXYCARBOXYLATE DEHYDROGENASE (NAD(P)(+))"/>
    <property type="match status" value="1"/>
</dbReference>
<feature type="binding site" evidence="7">
    <location>
        <position position="155"/>
    </location>
    <ligand>
        <name>NAD(+)</name>
        <dbReference type="ChEBI" id="CHEBI:57540"/>
    </ligand>
</feature>
<dbReference type="PROSITE" id="PS00064">
    <property type="entry name" value="L_LDH"/>
    <property type="match status" value="1"/>
</dbReference>